<dbReference type="InterPro" id="IPR027417">
    <property type="entry name" value="P-loop_NTPase"/>
</dbReference>
<keyword evidence="6" id="KW-1185">Reference proteome</keyword>
<evidence type="ECO:0000256" key="1">
    <source>
        <dbReference type="ARBA" id="ARBA00022741"/>
    </source>
</evidence>
<dbReference type="PANTHER" id="PTHR24221">
    <property type="entry name" value="ATP-BINDING CASSETTE SUB-FAMILY B"/>
    <property type="match status" value="1"/>
</dbReference>
<protein>
    <recommendedName>
        <fullName evidence="4">ABC transporter domain-containing protein</fullName>
    </recommendedName>
</protein>
<dbReference type="OrthoDB" id="6500128at2759"/>
<dbReference type="HOGENOM" id="CLU_000604_84_3_1"/>
<sequence length="698" mass="78076">MQYMLHDYLIDLIEYTRDFKTRANLFKASGDDHDIVFNAWKASRRTVGQNGLSVTPGGQRALSLANARLALFICQECAVDFIGAIWALNPVRTAAMLLVNIIRSLFPAFRGYSQALIVDELQALIASGNYTWTRLLSLSLTELVRRLLEGLLEHFAAKNDTIVMESARFYVEYQQLEKRIRLDVPTLADPDVRDLLQESELFTRSFSGGGFGLLSPLDFVHIFALMTEIASHLFLIYSLTSGTTHVGILLFSVISALLPTVLACCGNSHSLGDSQYSRQEIRAADRQERMRNLAYNDAHRPEIALFGLGDWILKSWSRARKIVLESEQPRRASEFSFFLDVNFSDLVNVLQNVPYAILLRSPSASLGSLTLYRTSIQSVIYTSRSLVATIRMAFQGIFLMSAFSASMRLKPRLEPKEDETLRYKSTQNGAGFQVRGLSLTYPGCSEPALRNVNFDLAPGESLAIVGHNGSGKSTLAKVLLRIIDFDQGTLMVNGIDIRRYNPDDYHHHQTAVFQGFSKFNFTVKKNVGLGNVDKINHRPTIEQAIRLAEAHVITDSLPRGLQTKLQSPGFESIPYPGNNFSTPHLHGLSGGEWQRIAIARAFARASEPDVDLMIFDEPTSSLDPHAQNSIFDNIEKLSRSPTGERIKTIIYITHRLPTARRADKIAMMENGTIVEFGTHQDLMRNNAAYANLYRASIS</sequence>
<dbReference type="GO" id="GO:0016887">
    <property type="term" value="F:ATP hydrolysis activity"/>
    <property type="evidence" value="ECO:0007669"/>
    <property type="project" value="InterPro"/>
</dbReference>
<organism evidence="5 6">
    <name type="scientific">Amanita muscaria (strain Koide BX008)</name>
    <dbReference type="NCBI Taxonomy" id="946122"/>
    <lineage>
        <taxon>Eukaryota</taxon>
        <taxon>Fungi</taxon>
        <taxon>Dikarya</taxon>
        <taxon>Basidiomycota</taxon>
        <taxon>Agaricomycotina</taxon>
        <taxon>Agaricomycetes</taxon>
        <taxon>Agaricomycetidae</taxon>
        <taxon>Agaricales</taxon>
        <taxon>Pluteineae</taxon>
        <taxon>Amanitaceae</taxon>
        <taxon>Amanita</taxon>
    </lineage>
</organism>
<dbReference type="AlphaFoldDB" id="A0A0C2SXJ2"/>
<accession>A0A0C2SXJ2</accession>
<gene>
    <name evidence="5" type="ORF">M378DRAFT_158766</name>
</gene>
<feature type="domain" description="ABC transporter" evidence="4">
    <location>
        <begin position="434"/>
        <end position="695"/>
    </location>
</feature>
<dbReference type="GO" id="GO:0034040">
    <property type="term" value="F:ATPase-coupled lipid transmembrane transporter activity"/>
    <property type="evidence" value="ECO:0007669"/>
    <property type="project" value="TreeGrafter"/>
</dbReference>
<evidence type="ECO:0000313" key="6">
    <source>
        <dbReference type="Proteomes" id="UP000054549"/>
    </source>
</evidence>
<evidence type="ECO:0000256" key="2">
    <source>
        <dbReference type="ARBA" id="ARBA00022840"/>
    </source>
</evidence>
<dbReference type="SUPFAM" id="SSF52540">
    <property type="entry name" value="P-loop containing nucleoside triphosphate hydrolases"/>
    <property type="match status" value="1"/>
</dbReference>
<keyword evidence="2" id="KW-0067">ATP-binding</keyword>
<dbReference type="InterPro" id="IPR017871">
    <property type="entry name" value="ABC_transporter-like_CS"/>
</dbReference>
<dbReference type="InterPro" id="IPR003593">
    <property type="entry name" value="AAA+_ATPase"/>
</dbReference>
<evidence type="ECO:0000313" key="5">
    <source>
        <dbReference type="EMBL" id="KIL68225.1"/>
    </source>
</evidence>
<dbReference type="InterPro" id="IPR039421">
    <property type="entry name" value="Type_1_exporter"/>
</dbReference>
<proteinExistence type="inferred from homology"/>
<keyword evidence="1" id="KW-0547">Nucleotide-binding</keyword>
<name>A0A0C2SXJ2_AMAMK</name>
<dbReference type="STRING" id="946122.A0A0C2SXJ2"/>
<dbReference type="InterPro" id="IPR003439">
    <property type="entry name" value="ABC_transporter-like_ATP-bd"/>
</dbReference>
<dbReference type="PROSITE" id="PS50893">
    <property type="entry name" value="ABC_TRANSPORTER_2"/>
    <property type="match status" value="1"/>
</dbReference>
<dbReference type="PROSITE" id="PS00211">
    <property type="entry name" value="ABC_TRANSPORTER_1"/>
    <property type="match status" value="1"/>
</dbReference>
<dbReference type="Gene3D" id="3.40.50.300">
    <property type="entry name" value="P-loop containing nucleotide triphosphate hydrolases"/>
    <property type="match status" value="1"/>
</dbReference>
<dbReference type="Proteomes" id="UP000054549">
    <property type="component" value="Unassembled WGS sequence"/>
</dbReference>
<dbReference type="PANTHER" id="PTHR24221:SF654">
    <property type="entry name" value="ATP-BINDING CASSETTE SUB-FAMILY B MEMBER 6"/>
    <property type="match status" value="1"/>
</dbReference>
<dbReference type="Pfam" id="PF00005">
    <property type="entry name" value="ABC_tran"/>
    <property type="match status" value="1"/>
</dbReference>
<dbReference type="EMBL" id="KN818229">
    <property type="protein sequence ID" value="KIL68225.1"/>
    <property type="molecule type" value="Genomic_DNA"/>
</dbReference>
<reference evidence="5 6" key="1">
    <citation type="submission" date="2014-04" db="EMBL/GenBank/DDBJ databases">
        <title>Evolutionary Origins and Diversification of the Mycorrhizal Mutualists.</title>
        <authorList>
            <consortium name="DOE Joint Genome Institute"/>
            <consortium name="Mycorrhizal Genomics Consortium"/>
            <person name="Kohler A."/>
            <person name="Kuo A."/>
            <person name="Nagy L.G."/>
            <person name="Floudas D."/>
            <person name="Copeland A."/>
            <person name="Barry K.W."/>
            <person name="Cichocki N."/>
            <person name="Veneault-Fourrey C."/>
            <person name="LaButti K."/>
            <person name="Lindquist E.A."/>
            <person name="Lipzen A."/>
            <person name="Lundell T."/>
            <person name="Morin E."/>
            <person name="Murat C."/>
            <person name="Riley R."/>
            <person name="Ohm R."/>
            <person name="Sun H."/>
            <person name="Tunlid A."/>
            <person name="Henrissat B."/>
            <person name="Grigoriev I.V."/>
            <person name="Hibbett D.S."/>
            <person name="Martin F."/>
        </authorList>
    </citation>
    <scope>NUCLEOTIDE SEQUENCE [LARGE SCALE GENOMIC DNA]</scope>
    <source>
        <strain evidence="5 6">Koide BX008</strain>
    </source>
</reference>
<evidence type="ECO:0000256" key="3">
    <source>
        <dbReference type="ARBA" id="ARBA00024363"/>
    </source>
</evidence>
<dbReference type="GO" id="GO:0005524">
    <property type="term" value="F:ATP binding"/>
    <property type="evidence" value="ECO:0007669"/>
    <property type="project" value="UniProtKB-KW"/>
</dbReference>
<comment type="similarity">
    <text evidence="3">Belongs to the ABC transporter superfamily. ABCB family. Heavy Metal importer (TC 3.A.1.210) subfamily.</text>
</comment>
<dbReference type="SMART" id="SM00382">
    <property type="entry name" value="AAA"/>
    <property type="match status" value="1"/>
</dbReference>
<evidence type="ECO:0000259" key="4">
    <source>
        <dbReference type="PROSITE" id="PS50893"/>
    </source>
</evidence>
<dbReference type="InParanoid" id="A0A0C2SXJ2"/>